<organism evidence="8 9">
    <name type="scientific">Candidatus Nesciobacter abundans</name>
    <dbReference type="NCBI Taxonomy" id="2601668"/>
    <lineage>
        <taxon>Bacteria</taxon>
        <taxon>Pseudomonadati</taxon>
        <taxon>Pseudomonadota</taxon>
        <taxon>Alphaproteobacteria</taxon>
        <taxon>Holosporales</taxon>
        <taxon>Holosporaceae</taxon>
        <taxon>Candidatus Nesciobacter</taxon>
    </lineage>
</organism>
<dbReference type="SMART" id="SM00650">
    <property type="entry name" value="rADc"/>
    <property type="match status" value="1"/>
</dbReference>
<feature type="binding site" evidence="6">
    <location>
        <position position="14"/>
    </location>
    <ligand>
        <name>S-adenosyl-L-methionine</name>
        <dbReference type="ChEBI" id="CHEBI:59789"/>
    </ligand>
</feature>
<evidence type="ECO:0000256" key="1">
    <source>
        <dbReference type="ARBA" id="ARBA00022552"/>
    </source>
</evidence>
<comment type="similarity">
    <text evidence="6">Belongs to the class I-like SAM-binding methyltransferase superfamily. rRNA adenine N(6)-methyltransferase family.</text>
</comment>
<proteinExistence type="inferred from homology"/>
<dbReference type="InterPro" id="IPR029063">
    <property type="entry name" value="SAM-dependent_MTases_sf"/>
</dbReference>
<feature type="binding site" evidence="6">
    <location>
        <position position="70"/>
    </location>
    <ligand>
        <name>S-adenosyl-L-methionine</name>
        <dbReference type="ChEBI" id="CHEBI:59789"/>
    </ligand>
</feature>
<keyword evidence="3 6" id="KW-0808">Transferase</keyword>
<dbReference type="InterPro" id="IPR020598">
    <property type="entry name" value="rRNA_Ade_methylase_Trfase_N"/>
</dbReference>
<dbReference type="KEGG" id="nabu:FZC36_01570"/>
<evidence type="ECO:0000256" key="6">
    <source>
        <dbReference type="PROSITE-ProRule" id="PRU01026"/>
    </source>
</evidence>
<protein>
    <submittedName>
        <fullName evidence="8">Ribosomal RNA small subunit methyltransferase A</fullName>
        <ecNumber evidence="8">2.1.1.182</ecNumber>
    </submittedName>
</protein>
<keyword evidence="5 6" id="KW-0694">RNA-binding</keyword>
<dbReference type="InterPro" id="IPR020596">
    <property type="entry name" value="rRNA_Ade_Mease_Trfase_CS"/>
</dbReference>
<dbReference type="NCBIfam" id="TIGR00755">
    <property type="entry name" value="ksgA"/>
    <property type="match status" value="1"/>
</dbReference>
<dbReference type="CDD" id="cd02440">
    <property type="entry name" value="AdoMet_MTases"/>
    <property type="match status" value="1"/>
</dbReference>
<dbReference type="OrthoDB" id="9814755at2"/>
<reference evidence="8 9" key="1">
    <citation type="submission" date="2019-08" db="EMBL/GenBank/DDBJ databases">
        <title>Highly reduced genomes of protist endosymbionts show evolutionary convergence.</title>
        <authorList>
            <person name="George E."/>
            <person name="Husnik F."/>
            <person name="Tashyreva D."/>
            <person name="Prokopchuk G."/>
            <person name="Horak A."/>
            <person name="Kwong W.K."/>
            <person name="Lukes J."/>
            <person name="Keeling P.J."/>
        </authorList>
    </citation>
    <scope>NUCLEOTIDE SEQUENCE [LARGE SCALE GENOMIC DNA]</scope>
    <source>
        <strain evidence="8">1604HC</strain>
    </source>
</reference>
<evidence type="ECO:0000256" key="4">
    <source>
        <dbReference type="ARBA" id="ARBA00022691"/>
    </source>
</evidence>
<feature type="binding site" evidence="6">
    <location>
        <position position="124"/>
    </location>
    <ligand>
        <name>S-adenosyl-L-methionine</name>
        <dbReference type="ChEBI" id="CHEBI:59789"/>
    </ligand>
</feature>
<dbReference type="EC" id="2.1.1.182" evidence="8"/>
<evidence type="ECO:0000256" key="3">
    <source>
        <dbReference type="ARBA" id="ARBA00022679"/>
    </source>
</evidence>
<dbReference type="EMBL" id="CP043314">
    <property type="protein sequence ID" value="QEK39122.1"/>
    <property type="molecule type" value="Genomic_DNA"/>
</dbReference>
<evidence type="ECO:0000256" key="5">
    <source>
        <dbReference type="ARBA" id="ARBA00022884"/>
    </source>
</evidence>
<dbReference type="InterPro" id="IPR001737">
    <property type="entry name" value="KsgA/Erm"/>
</dbReference>
<dbReference type="AlphaFoldDB" id="A0A5C0UI95"/>
<dbReference type="Proteomes" id="UP000324924">
    <property type="component" value="Chromosome"/>
</dbReference>
<evidence type="ECO:0000313" key="8">
    <source>
        <dbReference type="EMBL" id="QEK39122.1"/>
    </source>
</evidence>
<dbReference type="SUPFAM" id="SSF53335">
    <property type="entry name" value="S-adenosyl-L-methionine-dependent methyltransferases"/>
    <property type="match status" value="1"/>
</dbReference>
<sequence>MNSKIRTKKSLGQHFLTNKFALNRIAESALLPVLLNDVNALCQIVEIGPGTGNLTKFLIKHGAKKLLAIEKDQRFIEIIESIFESETGKEKNLEDCKKDYKIILRDILDFDWKDLHNKNTVVGNLPYNISVKIIINWLKFSNNSNFGIFMVQKEIAQKIISKNKNTFGRLSIVTDFLSSSKETLLEISPNSFSPPPKVMSQVIKITPKKNFNSMVLEELDYITKLCFSKPRKTLKNNISPDKLLTEIFAKVVDIDKVRPSEVTSIQYQRVAEIYLNESKS</sequence>
<feature type="domain" description="Ribosomal RNA adenine methylase transferase N-terminal" evidence="7">
    <location>
        <begin position="21"/>
        <end position="209"/>
    </location>
</feature>
<keyword evidence="9" id="KW-1185">Reference proteome</keyword>
<keyword evidence="1" id="KW-0698">rRNA processing</keyword>
<dbReference type="GO" id="GO:0003723">
    <property type="term" value="F:RNA binding"/>
    <property type="evidence" value="ECO:0007669"/>
    <property type="project" value="UniProtKB-UniRule"/>
</dbReference>
<dbReference type="PANTHER" id="PTHR11727">
    <property type="entry name" value="DIMETHYLADENOSINE TRANSFERASE"/>
    <property type="match status" value="1"/>
</dbReference>
<dbReference type="Pfam" id="PF00398">
    <property type="entry name" value="RrnaAD"/>
    <property type="match status" value="1"/>
</dbReference>
<dbReference type="PANTHER" id="PTHR11727:SF7">
    <property type="entry name" value="DIMETHYLADENOSINE TRANSFERASE-RELATED"/>
    <property type="match status" value="1"/>
</dbReference>
<feature type="binding site" evidence="6">
    <location>
        <position position="48"/>
    </location>
    <ligand>
        <name>S-adenosyl-L-methionine</name>
        <dbReference type="ChEBI" id="CHEBI:59789"/>
    </ligand>
</feature>
<evidence type="ECO:0000256" key="2">
    <source>
        <dbReference type="ARBA" id="ARBA00022603"/>
    </source>
</evidence>
<keyword evidence="4 6" id="KW-0949">S-adenosyl-L-methionine</keyword>
<feature type="binding site" evidence="6">
    <location>
        <position position="106"/>
    </location>
    <ligand>
        <name>S-adenosyl-L-methionine</name>
        <dbReference type="ChEBI" id="CHEBI:59789"/>
    </ligand>
</feature>
<gene>
    <name evidence="8" type="primary">rsmA</name>
    <name evidence="8" type="ORF">FZC36_01570</name>
</gene>
<dbReference type="InterPro" id="IPR011530">
    <property type="entry name" value="rRNA_adenine_dimethylase"/>
</dbReference>
<name>A0A5C0UI95_9PROT</name>
<dbReference type="GO" id="GO:0052908">
    <property type="term" value="F:16S rRNA (adenine(1518)-N(6)/adenine(1519)-N(6))-dimethyltransferase activity"/>
    <property type="evidence" value="ECO:0007669"/>
    <property type="project" value="UniProtKB-EC"/>
</dbReference>
<dbReference type="RefSeq" id="WP_148972245.1">
    <property type="nucleotide sequence ID" value="NZ_CP043314.1"/>
</dbReference>
<feature type="binding site" evidence="6">
    <location>
        <position position="16"/>
    </location>
    <ligand>
        <name>S-adenosyl-L-methionine</name>
        <dbReference type="ChEBI" id="CHEBI:59789"/>
    </ligand>
</feature>
<evidence type="ECO:0000259" key="7">
    <source>
        <dbReference type="SMART" id="SM00650"/>
    </source>
</evidence>
<dbReference type="PROSITE" id="PS01131">
    <property type="entry name" value="RRNA_A_DIMETH"/>
    <property type="match status" value="1"/>
</dbReference>
<evidence type="ECO:0000313" key="9">
    <source>
        <dbReference type="Proteomes" id="UP000324924"/>
    </source>
</evidence>
<dbReference type="PROSITE" id="PS51689">
    <property type="entry name" value="SAM_RNA_A_N6_MT"/>
    <property type="match status" value="1"/>
</dbReference>
<keyword evidence="2 6" id="KW-0489">Methyltransferase</keyword>
<dbReference type="Gene3D" id="3.40.50.150">
    <property type="entry name" value="Vaccinia Virus protein VP39"/>
    <property type="match status" value="1"/>
</dbReference>
<accession>A0A5C0UI95</accession>